<dbReference type="EMBL" id="CP003734">
    <property type="protein sequence ID" value="AFO50865.1"/>
    <property type="molecule type" value="Genomic_DNA"/>
</dbReference>
<dbReference type="PATRIC" id="fig|1196325.3.peg.4993"/>
<dbReference type="AlphaFoldDB" id="I7B6R5"/>
<reference evidence="2" key="1">
    <citation type="journal article" date="2013" name="Microb. Biotechnol.">
        <title>Metabolic potential of the organic-solvent tolerant Pseudomonas putida DOT-T1E deduced from its annotated genome.</title>
        <authorList>
            <person name="Udaondo Z."/>
            <person name="Molina L."/>
            <person name="Daniels C."/>
            <person name="Gomez M.J."/>
            <person name="Molina-Henares M.A."/>
            <person name="Matilla M.A."/>
            <person name="Roca A."/>
            <person name="Fernandez M."/>
            <person name="Duque E."/>
            <person name="Segura A."/>
            <person name="Ramos J.L."/>
        </authorList>
    </citation>
    <scope>NUCLEOTIDE SEQUENCE [LARGE SCALE GENOMIC DNA]</scope>
    <source>
        <strain evidence="2">DOT-T1E</strain>
    </source>
</reference>
<evidence type="ECO:0000313" key="1">
    <source>
        <dbReference type="EMBL" id="AFO50865.1"/>
    </source>
</evidence>
<name>I7B6R5_PSEPT</name>
<protein>
    <submittedName>
        <fullName evidence="1">Uncharacterized protein</fullName>
    </submittedName>
</protein>
<proteinExistence type="predicted"/>
<gene>
    <name evidence="1" type="ordered locus">T1E_5041</name>
</gene>
<dbReference type="KEGG" id="ppx:T1E_5041"/>
<evidence type="ECO:0000313" key="2">
    <source>
        <dbReference type="Proteomes" id="UP000006503"/>
    </source>
</evidence>
<dbReference type="Proteomes" id="UP000006503">
    <property type="component" value="Chromosome"/>
</dbReference>
<organism evidence="1 2">
    <name type="scientific">Pseudomonas putida (strain DOT-T1E)</name>
    <dbReference type="NCBI Taxonomy" id="1196325"/>
    <lineage>
        <taxon>Bacteria</taxon>
        <taxon>Pseudomonadati</taxon>
        <taxon>Pseudomonadota</taxon>
        <taxon>Gammaproteobacteria</taxon>
        <taxon>Pseudomonadales</taxon>
        <taxon>Pseudomonadaceae</taxon>
        <taxon>Pseudomonas</taxon>
    </lineage>
</organism>
<sequence>MQRRKAEAKVAAEQAAALAAQQASEEAAALADLRRAYAEPAEVA</sequence>
<dbReference type="HOGENOM" id="CLU_3220901_0_0_6"/>
<accession>I7B6R5</accession>